<dbReference type="PRINTS" id="PR00344">
    <property type="entry name" value="BCTRLSENSOR"/>
</dbReference>
<gene>
    <name evidence="8" type="ORF">AKJ09_05388</name>
</gene>
<dbReference type="STRING" id="1391654.AKJ09_05388"/>
<dbReference type="InterPro" id="IPR003594">
    <property type="entry name" value="HATPase_dom"/>
</dbReference>
<dbReference type="SMART" id="SM00387">
    <property type="entry name" value="HATPase_c"/>
    <property type="match status" value="1"/>
</dbReference>
<dbReference type="InterPro" id="IPR004358">
    <property type="entry name" value="Sig_transdc_His_kin-like_C"/>
</dbReference>
<evidence type="ECO:0000256" key="4">
    <source>
        <dbReference type="ARBA" id="ARBA00022741"/>
    </source>
</evidence>
<reference evidence="8 9" key="1">
    <citation type="submission" date="2015-08" db="EMBL/GenBank/DDBJ databases">
        <authorList>
            <person name="Babu N.S."/>
            <person name="Beckwith C.J."/>
            <person name="Beseler K.G."/>
            <person name="Brison A."/>
            <person name="Carone J.V."/>
            <person name="Caskin T.P."/>
            <person name="Diamond M."/>
            <person name="Durham M.E."/>
            <person name="Foxe J.M."/>
            <person name="Go M."/>
            <person name="Henderson B.A."/>
            <person name="Jones I.B."/>
            <person name="McGettigan J.A."/>
            <person name="Micheletti S.J."/>
            <person name="Nasrallah M.E."/>
            <person name="Ortiz D."/>
            <person name="Piller C.R."/>
            <person name="Privatt S.R."/>
            <person name="Schneider S.L."/>
            <person name="Sharp S."/>
            <person name="Smith T.C."/>
            <person name="Stanton J.D."/>
            <person name="Ullery H.E."/>
            <person name="Wilson R.J."/>
            <person name="Serrano M.G."/>
            <person name="Buck G."/>
            <person name="Lee V."/>
            <person name="Wang Y."/>
            <person name="Carvalho R."/>
            <person name="Voegtly L."/>
            <person name="Shi R."/>
            <person name="Duckworth R."/>
            <person name="Johnson A."/>
            <person name="Loviza R."/>
            <person name="Walstead R."/>
            <person name="Shah Z."/>
            <person name="Kiflezghi M."/>
            <person name="Wade K."/>
            <person name="Ball S.L."/>
            <person name="Bradley K.W."/>
            <person name="Asai D.J."/>
            <person name="Bowman C.A."/>
            <person name="Russell D.A."/>
            <person name="Pope W.H."/>
            <person name="Jacobs-Sera D."/>
            <person name="Hendrix R.W."/>
            <person name="Hatfull G.F."/>
        </authorList>
    </citation>
    <scope>NUCLEOTIDE SEQUENCE [LARGE SCALE GENOMIC DNA]</scope>
    <source>
        <strain evidence="8 9">DSM 27648</strain>
    </source>
</reference>
<evidence type="ECO:0000256" key="3">
    <source>
        <dbReference type="ARBA" id="ARBA00022679"/>
    </source>
</evidence>
<comment type="catalytic activity">
    <reaction evidence="1">
        <text>ATP + protein L-histidine = ADP + protein N-phospho-L-histidine.</text>
        <dbReference type="EC" id="2.7.13.3"/>
    </reaction>
</comment>
<dbReference type="PANTHER" id="PTHR44936:SF10">
    <property type="entry name" value="SENSOR PROTEIN RSTB"/>
    <property type="match status" value="1"/>
</dbReference>
<dbReference type="GO" id="GO:0005524">
    <property type="term" value="F:ATP binding"/>
    <property type="evidence" value="ECO:0007669"/>
    <property type="project" value="UniProtKB-KW"/>
</dbReference>
<dbReference type="Proteomes" id="UP000064967">
    <property type="component" value="Chromosome"/>
</dbReference>
<evidence type="ECO:0000256" key="2">
    <source>
        <dbReference type="ARBA" id="ARBA00012438"/>
    </source>
</evidence>
<keyword evidence="5 8" id="KW-0418">Kinase</keyword>
<proteinExistence type="predicted"/>
<evidence type="ECO:0000313" key="9">
    <source>
        <dbReference type="Proteomes" id="UP000064967"/>
    </source>
</evidence>
<dbReference type="KEGG" id="llu:AKJ09_05388"/>
<name>A0A0K1Q013_9BACT</name>
<organism evidence="8 9">
    <name type="scientific">Labilithrix luteola</name>
    <dbReference type="NCBI Taxonomy" id="1391654"/>
    <lineage>
        <taxon>Bacteria</taxon>
        <taxon>Pseudomonadati</taxon>
        <taxon>Myxococcota</taxon>
        <taxon>Polyangia</taxon>
        <taxon>Polyangiales</taxon>
        <taxon>Labilitrichaceae</taxon>
        <taxon>Labilithrix</taxon>
    </lineage>
</organism>
<dbReference type="SUPFAM" id="SSF55874">
    <property type="entry name" value="ATPase domain of HSP90 chaperone/DNA topoisomerase II/histidine kinase"/>
    <property type="match status" value="1"/>
</dbReference>
<accession>A0A0K1Q013</accession>
<dbReference type="EC" id="2.7.13.3" evidence="2"/>
<dbReference type="AlphaFoldDB" id="A0A0K1Q013"/>
<dbReference type="PROSITE" id="PS50109">
    <property type="entry name" value="HIS_KIN"/>
    <property type="match status" value="1"/>
</dbReference>
<keyword evidence="6" id="KW-0067">ATP-binding</keyword>
<evidence type="ECO:0000256" key="6">
    <source>
        <dbReference type="ARBA" id="ARBA00022840"/>
    </source>
</evidence>
<dbReference type="InterPro" id="IPR005467">
    <property type="entry name" value="His_kinase_dom"/>
</dbReference>
<evidence type="ECO:0000313" key="8">
    <source>
        <dbReference type="EMBL" id="AKU98724.1"/>
    </source>
</evidence>
<protein>
    <recommendedName>
        <fullName evidence="2">histidine kinase</fullName>
        <ecNumber evidence="2">2.7.13.3</ecNumber>
    </recommendedName>
</protein>
<dbReference type="EMBL" id="CP012333">
    <property type="protein sequence ID" value="AKU98724.1"/>
    <property type="molecule type" value="Genomic_DNA"/>
</dbReference>
<feature type="domain" description="Histidine kinase" evidence="7">
    <location>
        <begin position="18"/>
        <end position="221"/>
    </location>
</feature>
<dbReference type="PANTHER" id="PTHR44936">
    <property type="entry name" value="SENSOR PROTEIN CREC"/>
    <property type="match status" value="1"/>
</dbReference>
<evidence type="ECO:0000256" key="5">
    <source>
        <dbReference type="ARBA" id="ARBA00022777"/>
    </source>
</evidence>
<dbReference type="InterPro" id="IPR050980">
    <property type="entry name" value="2C_sensor_his_kinase"/>
</dbReference>
<dbReference type="CDD" id="cd00075">
    <property type="entry name" value="HATPase"/>
    <property type="match status" value="1"/>
</dbReference>
<dbReference type="GO" id="GO:0004673">
    <property type="term" value="F:protein histidine kinase activity"/>
    <property type="evidence" value="ECO:0007669"/>
    <property type="project" value="UniProtKB-EC"/>
</dbReference>
<dbReference type="InterPro" id="IPR036890">
    <property type="entry name" value="HATPase_C_sf"/>
</dbReference>
<evidence type="ECO:0000259" key="7">
    <source>
        <dbReference type="PROSITE" id="PS50109"/>
    </source>
</evidence>
<keyword evidence="4" id="KW-0547">Nucleotide-binding</keyword>
<evidence type="ECO:0000256" key="1">
    <source>
        <dbReference type="ARBA" id="ARBA00000085"/>
    </source>
</evidence>
<keyword evidence="9" id="KW-1185">Reference proteome</keyword>
<dbReference type="Pfam" id="PF02518">
    <property type="entry name" value="HATPase_c"/>
    <property type="match status" value="1"/>
</dbReference>
<keyword evidence="3" id="KW-0808">Transferase</keyword>
<sequence length="223" mass="23733">MATTLTLLGGTVPAPRAARLHALKNCLAVIIAVQKLLEREVTGQSRERLQRAQDAAARMRGLLEEDLTRSSRADDAKFCSSEEIAQDMVRRVEDRAEASGVQLLVRCGSRGLRGVRSELVEALANLVLNAIDVTPRGAAVQVSLDDTADGAHLWTVQDSGPGMPREVVAHLGTPFCSRKEGGWGLGLAVVQSIVKRHGGLIRIESSPASGTLASVYFPSSADS</sequence>
<dbReference type="Gene3D" id="3.30.565.10">
    <property type="entry name" value="Histidine kinase-like ATPase, C-terminal domain"/>
    <property type="match status" value="1"/>
</dbReference>